<reference evidence="2" key="1">
    <citation type="submission" date="2017-02" db="EMBL/GenBank/DDBJ databases">
        <authorList>
            <person name="Varghese N."/>
            <person name="Submissions S."/>
        </authorList>
    </citation>
    <scope>NUCLEOTIDE SEQUENCE [LARGE SCALE GENOMIC DNA]</scope>
    <source>
        <strain evidence="2">R11H</strain>
    </source>
</reference>
<dbReference type="Proteomes" id="UP000190044">
    <property type="component" value="Unassembled WGS sequence"/>
</dbReference>
<dbReference type="OrthoDB" id="7448000at2"/>
<dbReference type="PROSITE" id="PS51257">
    <property type="entry name" value="PROKAR_LIPOPROTEIN"/>
    <property type="match status" value="1"/>
</dbReference>
<name>A0A1T5ADP7_9SPHN</name>
<evidence type="ECO:0000313" key="1">
    <source>
        <dbReference type="EMBL" id="SKB33094.1"/>
    </source>
</evidence>
<keyword evidence="2" id="KW-1185">Reference proteome</keyword>
<dbReference type="RefSeq" id="WP_079637413.1">
    <property type="nucleotide sequence ID" value="NZ_FUYP01000003.1"/>
</dbReference>
<proteinExistence type="predicted"/>
<dbReference type="AlphaFoldDB" id="A0A1T5ADP7"/>
<sequence length="179" mass="19425">MRKLSWLFALGVLFLTGCTRPQSEQQDRSVDEANPLEIAARERGVVRLGAAEPTGVFERTHELGRDALCVVPVGTGSWRFAVSAAFGPGLSCHAAGSVAREGEGWRFTFASAEDCSIVLHEEEDELQLPGKLPLQCEGLCPGRTSLAGLRLPRASWSAADAKRLQMRNREGNMSRPCSD</sequence>
<evidence type="ECO:0000313" key="2">
    <source>
        <dbReference type="Proteomes" id="UP000190044"/>
    </source>
</evidence>
<protein>
    <recommendedName>
        <fullName evidence="3">Lipoprotein</fullName>
    </recommendedName>
</protein>
<evidence type="ECO:0008006" key="3">
    <source>
        <dbReference type="Google" id="ProtNLM"/>
    </source>
</evidence>
<dbReference type="EMBL" id="FUYP01000003">
    <property type="protein sequence ID" value="SKB33094.1"/>
    <property type="molecule type" value="Genomic_DNA"/>
</dbReference>
<organism evidence="1 2">
    <name type="scientific">Sphingopyxis flava</name>
    <dbReference type="NCBI Taxonomy" id="1507287"/>
    <lineage>
        <taxon>Bacteria</taxon>
        <taxon>Pseudomonadati</taxon>
        <taxon>Pseudomonadota</taxon>
        <taxon>Alphaproteobacteria</taxon>
        <taxon>Sphingomonadales</taxon>
        <taxon>Sphingomonadaceae</taxon>
        <taxon>Sphingopyxis</taxon>
    </lineage>
</organism>
<gene>
    <name evidence="1" type="ORF">SAMN06295937_1003136</name>
</gene>
<accession>A0A1T5ADP7</accession>